<evidence type="ECO:0000256" key="6">
    <source>
        <dbReference type="ARBA" id="ARBA00022692"/>
    </source>
</evidence>
<feature type="transmembrane region" description="Helical" evidence="13">
    <location>
        <begin position="93"/>
        <end position="114"/>
    </location>
</feature>
<dbReference type="InterPro" id="IPR035952">
    <property type="entry name" value="Rhomboid-like_sf"/>
</dbReference>
<dbReference type="Gene3D" id="1.20.1540.10">
    <property type="entry name" value="Rhomboid-like"/>
    <property type="match status" value="1"/>
</dbReference>
<feature type="transmembrane region" description="Helical" evidence="13">
    <location>
        <begin position="61"/>
        <end position="81"/>
    </location>
</feature>
<evidence type="ECO:0000256" key="12">
    <source>
        <dbReference type="ARBA" id="ARBA00042081"/>
    </source>
</evidence>
<keyword evidence="9 13" id="KW-0472">Membrane</keyword>
<keyword evidence="5" id="KW-0645">Protease</keyword>
<evidence type="ECO:0000256" key="10">
    <source>
        <dbReference type="ARBA" id="ARBA00037147"/>
    </source>
</evidence>
<evidence type="ECO:0000256" key="4">
    <source>
        <dbReference type="ARBA" id="ARBA00013039"/>
    </source>
</evidence>
<feature type="transmembrane region" description="Helical" evidence="13">
    <location>
        <begin position="151"/>
        <end position="170"/>
    </location>
</feature>
<evidence type="ECO:0000256" key="7">
    <source>
        <dbReference type="ARBA" id="ARBA00022801"/>
    </source>
</evidence>
<dbReference type="OrthoDB" id="10257275at2759"/>
<accession>A0A1Q3A1S8</accession>
<dbReference type="EC" id="3.4.21.105" evidence="4"/>
<name>A0A1Q3A1S8_ZYGRO</name>
<dbReference type="AlphaFoldDB" id="A0A1Q3A1S8"/>
<organism evidence="15 16">
    <name type="scientific">Zygosaccharomyces rouxii</name>
    <dbReference type="NCBI Taxonomy" id="4956"/>
    <lineage>
        <taxon>Eukaryota</taxon>
        <taxon>Fungi</taxon>
        <taxon>Dikarya</taxon>
        <taxon>Ascomycota</taxon>
        <taxon>Saccharomycotina</taxon>
        <taxon>Saccharomycetes</taxon>
        <taxon>Saccharomycetales</taxon>
        <taxon>Saccharomycetaceae</taxon>
        <taxon>Zygosaccharomyces</taxon>
    </lineage>
</organism>
<dbReference type="InterPro" id="IPR022764">
    <property type="entry name" value="Peptidase_S54_rhomboid_dom"/>
</dbReference>
<proteinExistence type="inferred from homology"/>
<reference evidence="15 16" key="1">
    <citation type="submission" date="2016-08" db="EMBL/GenBank/DDBJ databases">
        <title>Draft genome sequence of allopolyploid Zygosaccharomyces rouxii.</title>
        <authorList>
            <person name="Watanabe J."/>
            <person name="Uehara K."/>
            <person name="Mogi Y."/>
            <person name="Tsukioka Y."/>
        </authorList>
    </citation>
    <scope>NUCLEOTIDE SEQUENCE [LARGE SCALE GENOMIC DNA]</scope>
    <source>
        <strain evidence="15 16">NBRC 110957</strain>
    </source>
</reference>
<evidence type="ECO:0000256" key="2">
    <source>
        <dbReference type="ARBA" id="ARBA00004257"/>
    </source>
</evidence>
<keyword evidence="7" id="KW-0378">Hydrolase</keyword>
<protein>
    <recommendedName>
        <fullName evidence="11">Rhomboid-type serine protease 2</fullName>
        <ecNumber evidence="4">3.4.21.105</ecNumber>
    </recommendedName>
    <alternativeName>
        <fullName evidence="12">Rhomboid protein 2</fullName>
    </alternativeName>
</protein>
<dbReference type="SUPFAM" id="SSF144091">
    <property type="entry name" value="Rhomboid-like"/>
    <property type="match status" value="1"/>
</dbReference>
<evidence type="ECO:0000256" key="5">
    <source>
        <dbReference type="ARBA" id="ARBA00022670"/>
    </source>
</evidence>
<evidence type="ECO:0000256" key="9">
    <source>
        <dbReference type="ARBA" id="ARBA00023136"/>
    </source>
</evidence>
<dbReference type="PANTHER" id="PTHR43066">
    <property type="entry name" value="RHOMBOID-RELATED PROTEIN"/>
    <property type="match status" value="1"/>
</dbReference>
<dbReference type="EMBL" id="BDGX01000016">
    <property type="protein sequence ID" value="GAV49684.1"/>
    <property type="molecule type" value="Genomic_DNA"/>
</dbReference>
<evidence type="ECO:0000256" key="8">
    <source>
        <dbReference type="ARBA" id="ARBA00022989"/>
    </source>
</evidence>
<dbReference type="Proteomes" id="UP000187013">
    <property type="component" value="Unassembled WGS sequence"/>
</dbReference>
<feature type="domain" description="Peptidase S54 rhomboid" evidence="14">
    <location>
        <begin position="54"/>
        <end position="190"/>
    </location>
</feature>
<comment type="similarity">
    <text evidence="3">Belongs to the peptidase S54 family.</text>
</comment>
<dbReference type="GO" id="GO:0004252">
    <property type="term" value="F:serine-type endopeptidase activity"/>
    <property type="evidence" value="ECO:0007669"/>
    <property type="project" value="InterPro"/>
</dbReference>
<evidence type="ECO:0000313" key="15">
    <source>
        <dbReference type="EMBL" id="GAV49684.1"/>
    </source>
</evidence>
<comment type="function">
    <text evidence="10">Probable rhomboid-type serine protease that catalyzes intramembrane proteolysis.</text>
</comment>
<keyword evidence="6 13" id="KW-0812">Transmembrane</keyword>
<dbReference type="eggNOG" id="KOG2632">
    <property type="taxonomic scope" value="Eukaryota"/>
</dbReference>
<evidence type="ECO:0000313" key="16">
    <source>
        <dbReference type="Proteomes" id="UP000187013"/>
    </source>
</evidence>
<dbReference type="PANTHER" id="PTHR43066:SF1">
    <property type="entry name" value="RHOMBOID PROTEIN 2"/>
    <property type="match status" value="1"/>
</dbReference>
<gene>
    <name evidence="15" type="ORF">ZYGR_0P03300</name>
</gene>
<feature type="transmembrane region" description="Helical" evidence="13">
    <location>
        <begin position="120"/>
        <end position="139"/>
    </location>
</feature>
<evidence type="ECO:0000256" key="11">
    <source>
        <dbReference type="ARBA" id="ARBA00039804"/>
    </source>
</evidence>
<evidence type="ECO:0000256" key="1">
    <source>
        <dbReference type="ARBA" id="ARBA00000156"/>
    </source>
</evidence>
<keyword evidence="8 13" id="KW-1133">Transmembrane helix</keyword>
<comment type="subcellular location">
    <subcellularLocation>
        <location evidence="2">Golgi apparatus</location>
        <location evidence="2">cis-Golgi network membrane</location>
        <topology evidence="2">Multi-pass membrane protein</topology>
    </subcellularLocation>
</comment>
<comment type="caution">
    <text evidence="15">The sequence shown here is derived from an EMBL/GenBank/DDBJ whole genome shotgun (WGS) entry which is preliminary data.</text>
</comment>
<evidence type="ECO:0000259" key="14">
    <source>
        <dbReference type="Pfam" id="PF01694"/>
    </source>
</evidence>
<evidence type="ECO:0000256" key="13">
    <source>
        <dbReference type="SAM" id="Phobius"/>
    </source>
</evidence>
<comment type="catalytic activity">
    <reaction evidence="1">
        <text>Cleaves type-1 transmembrane domains using a catalytic dyad composed of serine and histidine that are contributed by different transmembrane domains.</text>
        <dbReference type="EC" id="3.4.21.105"/>
    </reaction>
</comment>
<dbReference type="GO" id="GO:0006508">
    <property type="term" value="P:proteolysis"/>
    <property type="evidence" value="ECO:0007669"/>
    <property type="project" value="UniProtKB-KW"/>
</dbReference>
<dbReference type="GO" id="GO:0016020">
    <property type="term" value="C:membrane"/>
    <property type="evidence" value="ECO:0007669"/>
    <property type="project" value="InterPro"/>
</dbReference>
<sequence length="269" mass="30242">MFDWKSIVKPNGKPFCALTAGLAVFLTFVFLLEQVISLEDRMVLSPKNIFNLGRLSNYPLIHLSWLHLFFNLFSLMGPLNLFESQHGTVYTGVALNLTAIFAGLLYCVVGKLLYPEESVAGASGWFFTLIGYFSWKASLANPRTQVLQTPYHFPTALSPLILLLLITLIIPNASFWGHLSGLTIGYLIGANEKAFSKLSPPGWLIKKIETKLDAYIENIPHFVKYYREVEVEDTDRTDYSWLFEPNVSLPLHNDPPQQTRGNGRVLGTA</sequence>
<dbReference type="GO" id="GO:0005794">
    <property type="term" value="C:Golgi apparatus"/>
    <property type="evidence" value="ECO:0007669"/>
    <property type="project" value="UniProtKB-SubCell"/>
</dbReference>
<evidence type="ECO:0000256" key="3">
    <source>
        <dbReference type="ARBA" id="ARBA00009045"/>
    </source>
</evidence>
<dbReference type="Pfam" id="PF01694">
    <property type="entry name" value="Rhomboid"/>
    <property type="match status" value="1"/>
</dbReference>